<evidence type="ECO:0000256" key="1">
    <source>
        <dbReference type="SAM" id="Coils"/>
    </source>
</evidence>
<name>A0A2W7N2S0_9RHOB</name>
<keyword evidence="1" id="KW-0175">Coiled coil</keyword>
<dbReference type="AlphaFoldDB" id="A0A2W7N2S0"/>
<dbReference type="SUPFAM" id="SSF52540">
    <property type="entry name" value="P-loop containing nucleoside triphosphate hydrolases"/>
    <property type="match status" value="1"/>
</dbReference>
<evidence type="ECO:0000313" key="4">
    <source>
        <dbReference type="Proteomes" id="UP000248916"/>
    </source>
</evidence>
<evidence type="ECO:0000256" key="2">
    <source>
        <dbReference type="SAM" id="MobiDB-lite"/>
    </source>
</evidence>
<protein>
    <recommendedName>
        <fullName evidence="5">Sulfotransferase family protein</fullName>
    </recommendedName>
</protein>
<feature type="region of interest" description="Disordered" evidence="2">
    <location>
        <begin position="1"/>
        <end position="32"/>
    </location>
</feature>
<dbReference type="EMBL" id="QKZL01000014">
    <property type="protein sequence ID" value="PZX14341.1"/>
    <property type="molecule type" value="Genomic_DNA"/>
</dbReference>
<reference evidence="3 4" key="1">
    <citation type="submission" date="2018-06" db="EMBL/GenBank/DDBJ databases">
        <title>Genomic Encyclopedia of Archaeal and Bacterial Type Strains, Phase II (KMG-II): from individual species to whole genera.</title>
        <authorList>
            <person name="Goeker M."/>
        </authorList>
    </citation>
    <scope>NUCLEOTIDE SEQUENCE [LARGE SCALE GENOMIC DNA]</scope>
    <source>
        <strain evidence="3 4">DSM 22009</strain>
    </source>
</reference>
<proteinExistence type="predicted"/>
<accession>A0A2W7N2S0</accession>
<organism evidence="3 4">
    <name type="scientific">Palleronia aestuarii</name>
    <dbReference type="NCBI Taxonomy" id="568105"/>
    <lineage>
        <taxon>Bacteria</taxon>
        <taxon>Pseudomonadati</taxon>
        <taxon>Pseudomonadota</taxon>
        <taxon>Alphaproteobacteria</taxon>
        <taxon>Rhodobacterales</taxon>
        <taxon>Roseobacteraceae</taxon>
        <taxon>Palleronia</taxon>
    </lineage>
</organism>
<dbReference type="InterPro" id="IPR027417">
    <property type="entry name" value="P-loop_NTPase"/>
</dbReference>
<evidence type="ECO:0000313" key="3">
    <source>
        <dbReference type="EMBL" id="PZX14341.1"/>
    </source>
</evidence>
<dbReference type="Proteomes" id="UP000248916">
    <property type="component" value="Unassembled WGS sequence"/>
</dbReference>
<feature type="compositionally biased region" description="Basic and acidic residues" evidence="2">
    <location>
        <begin position="1"/>
        <end position="11"/>
    </location>
</feature>
<sequence length="391" mass="43696">MLPGPPRRDAPELTPPDLRPSDGETSPGPRPRIVSRTLIIAGSHRSGTSLTAQYLRECGLFVGDTLLAGNSSNPHGHFEDQEVIDIHNAIFAANGTDWMLDRRIVPVVPDEIRGRMRDFVGRRQAAHAVWGFKDPRICHFLPLWRLFLPDAKILVIYRNAVECVRSMNRRHAEDHARAPQGRISPFHSVPDLALRIWTVSNLQLADFAERHRDDVMVVDHASLSRGVPLAGRLNARWGLGLEERSTSEVYDKSLSASAARTLRVADPENGRAASRIWSRLAALQDSPSGGSDLSDDPSTRFRHEADAGKLLMENELLAFENAYYRKKAKEVDALSRRLGDLEAALERERAQSETSLRTYEAIANSTIWRLTGPLRGAMNRYRSLKARPGSQ</sequence>
<gene>
    <name evidence="3" type="ORF">LX81_02924</name>
</gene>
<dbReference type="Gene3D" id="3.40.50.300">
    <property type="entry name" value="P-loop containing nucleotide triphosphate hydrolases"/>
    <property type="match status" value="1"/>
</dbReference>
<keyword evidence="4" id="KW-1185">Reference proteome</keyword>
<comment type="caution">
    <text evidence="3">The sequence shown here is derived from an EMBL/GenBank/DDBJ whole genome shotgun (WGS) entry which is preliminary data.</text>
</comment>
<feature type="coiled-coil region" evidence="1">
    <location>
        <begin position="324"/>
        <end position="351"/>
    </location>
</feature>
<evidence type="ECO:0008006" key="5">
    <source>
        <dbReference type="Google" id="ProtNLM"/>
    </source>
</evidence>